<gene>
    <name evidence="1" type="ORF">SGGMMB4_02767</name>
</gene>
<evidence type="ECO:0000313" key="2">
    <source>
        <dbReference type="Proteomes" id="UP000245838"/>
    </source>
</evidence>
<dbReference type="AlphaFoldDB" id="A0A193QJU9"/>
<accession>A0A193QJU9</accession>
<dbReference type="Proteomes" id="UP000245838">
    <property type="component" value="Chromosome sggmmb4_Chromosome"/>
</dbReference>
<proteinExistence type="predicted"/>
<dbReference type="EMBL" id="LN854557">
    <property type="protein sequence ID" value="CRL45205.1"/>
    <property type="molecule type" value="Genomic_DNA"/>
</dbReference>
<name>A0A193QJU9_SODGM</name>
<evidence type="ECO:0000313" key="1">
    <source>
        <dbReference type="EMBL" id="CRL45205.1"/>
    </source>
</evidence>
<reference evidence="1 2" key="1">
    <citation type="submission" date="2015-05" db="EMBL/GenBank/DDBJ databases">
        <authorList>
            <person name="Goodhead I."/>
        </authorList>
    </citation>
    <scope>NUCLEOTIDE SEQUENCE [LARGE SCALE GENOMIC DNA]</scope>
    <source>
        <strain evidence="2">morsitans</strain>
    </source>
</reference>
<protein>
    <submittedName>
        <fullName evidence="1">Uncharacterized protein</fullName>
    </submittedName>
</protein>
<sequence>MNYNQTLIVPRVGVLNTGSRASLALKSTLAREAESS</sequence>
<organism evidence="1 2">
    <name type="scientific">Sodalis glossinidius (strain morsitans)</name>
    <dbReference type="NCBI Taxonomy" id="343509"/>
    <lineage>
        <taxon>Bacteria</taxon>
        <taxon>Pseudomonadati</taxon>
        <taxon>Pseudomonadota</taxon>
        <taxon>Gammaproteobacteria</taxon>
        <taxon>Enterobacterales</taxon>
        <taxon>Bruguierivoracaceae</taxon>
        <taxon>Sodalis</taxon>
    </lineage>
</organism>